<feature type="transmembrane region" description="Helical" evidence="1">
    <location>
        <begin position="112"/>
        <end position="134"/>
    </location>
</feature>
<keyword evidence="1" id="KW-0472">Membrane</keyword>
<dbReference type="Proteomes" id="UP000886998">
    <property type="component" value="Unassembled WGS sequence"/>
</dbReference>
<dbReference type="OrthoDB" id="6423119at2759"/>
<feature type="transmembrane region" description="Helical" evidence="1">
    <location>
        <begin position="38"/>
        <end position="57"/>
    </location>
</feature>
<keyword evidence="3" id="KW-1185">Reference proteome</keyword>
<keyword evidence="1" id="KW-1133">Transmembrane helix</keyword>
<evidence type="ECO:0008006" key="4">
    <source>
        <dbReference type="Google" id="ProtNLM"/>
    </source>
</evidence>
<proteinExistence type="predicted"/>
<feature type="transmembrane region" description="Helical" evidence="1">
    <location>
        <begin position="140"/>
        <end position="162"/>
    </location>
</feature>
<protein>
    <recommendedName>
        <fullName evidence="4">Gustatory receptor</fullName>
    </recommendedName>
</protein>
<dbReference type="EMBL" id="BMAV01014082">
    <property type="protein sequence ID" value="GFY62136.1"/>
    <property type="molecule type" value="Genomic_DNA"/>
</dbReference>
<gene>
    <name evidence="2" type="primary">AVEN_81802_1</name>
    <name evidence="2" type="ORF">TNIN_711</name>
</gene>
<reference evidence="2" key="1">
    <citation type="submission" date="2020-08" db="EMBL/GenBank/DDBJ databases">
        <title>Multicomponent nature underlies the extraordinary mechanical properties of spider dragline silk.</title>
        <authorList>
            <person name="Kono N."/>
            <person name="Nakamura H."/>
            <person name="Mori M."/>
            <person name="Yoshida Y."/>
            <person name="Ohtoshi R."/>
            <person name="Malay A.D."/>
            <person name="Moran D.A.P."/>
            <person name="Tomita M."/>
            <person name="Numata K."/>
            <person name="Arakawa K."/>
        </authorList>
    </citation>
    <scope>NUCLEOTIDE SEQUENCE</scope>
</reference>
<feature type="transmembrane region" description="Helical" evidence="1">
    <location>
        <begin position="219"/>
        <end position="237"/>
    </location>
</feature>
<evidence type="ECO:0000313" key="3">
    <source>
        <dbReference type="Proteomes" id="UP000886998"/>
    </source>
</evidence>
<dbReference type="AlphaFoldDB" id="A0A8X7CCY8"/>
<sequence>MVTFYAMSERDFMFDFFSYGIAIEDKATKYLIAYYKYLMYYLLYLTLPNLVTITYVVSCRICSECIQQLCLKGEKCSPKAFTTGVQIGLMKDRKYIMNLAEEIQTVFSRGSFFICMTNFMSCLSNLGQVIFYLTQNVAPTLIEILFISFNALTSMLSIFYYAGQIPTEMKRLTQVLKNKFEDRVLLGIDQDNSLVERLLIEENTFVMSGCDLIFFTRNGILTVLGTILTYGLLILSLDLKQKTE</sequence>
<keyword evidence="1" id="KW-0812">Transmembrane</keyword>
<organism evidence="2 3">
    <name type="scientific">Trichonephila inaurata madagascariensis</name>
    <dbReference type="NCBI Taxonomy" id="2747483"/>
    <lineage>
        <taxon>Eukaryota</taxon>
        <taxon>Metazoa</taxon>
        <taxon>Ecdysozoa</taxon>
        <taxon>Arthropoda</taxon>
        <taxon>Chelicerata</taxon>
        <taxon>Arachnida</taxon>
        <taxon>Araneae</taxon>
        <taxon>Araneomorphae</taxon>
        <taxon>Entelegynae</taxon>
        <taxon>Araneoidea</taxon>
        <taxon>Nephilidae</taxon>
        <taxon>Trichonephila</taxon>
        <taxon>Trichonephila inaurata</taxon>
    </lineage>
</organism>
<evidence type="ECO:0000256" key="1">
    <source>
        <dbReference type="SAM" id="Phobius"/>
    </source>
</evidence>
<evidence type="ECO:0000313" key="2">
    <source>
        <dbReference type="EMBL" id="GFY62136.1"/>
    </source>
</evidence>
<accession>A0A8X7CCY8</accession>
<comment type="caution">
    <text evidence="2">The sequence shown here is derived from an EMBL/GenBank/DDBJ whole genome shotgun (WGS) entry which is preliminary data.</text>
</comment>
<name>A0A8X7CCY8_9ARAC</name>